<name>A0A6I4MCD4_9ACTN</name>
<proteinExistence type="predicted"/>
<comment type="caution">
    <text evidence="1">The sequence shown here is derived from an EMBL/GenBank/DDBJ whole genome shotgun (WGS) entry which is preliminary data.</text>
</comment>
<organism evidence="1 2">
    <name type="scientific">Actinomadura physcomitrii</name>
    <dbReference type="NCBI Taxonomy" id="2650748"/>
    <lineage>
        <taxon>Bacteria</taxon>
        <taxon>Bacillati</taxon>
        <taxon>Actinomycetota</taxon>
        <taxon>Actinomycetes</taxon>
        <taxon>Streptosporangiales</taxon>
        <taxon>Thermomonosporaceae</taxon>
        <taxon>Actinomadura</taxon>
    </lineage>
</organism>
<evidence type="ECO:0000313" key="2">
    <source>
        <dbReference type="Proteomes" id="UP000462055"/>
    </source>
</evidence>
<dbReference type="RefSeq" id="WP_151595926.1">
    <property type="nucleotide sequence ID" value="NZ_WBMS02000019.1"/>
</dbReference>
<sequence>MTTHIPPARAQAALGALMHRLDAYRLDVRLKAEGLQVSNPYADGCCDDNPEPSDTITCRPRADDGGRFWFAHSWGEWIAEADRVIDAAVVIASRLGAI</sequence>
<dbReference type="AlphaFoldDB" id="A0A6I4MCD4"/>
<protein>
    <submittedName>
        <fullName evidence="1">Uncharacterized protein</fullName>
    </submittedName>
</protein>
<gene>
    <name evidence="1" type="ORF">F8568_023975</name>
</gene>
<dbReference type="Proteomes" id="UP000462055">
    <property type="component" value="Unassembled WGS sequence"/>
</dbReference>
<accession>A0A6I4MCD4</accession>
<reference evidence="1" key="1">
    <citation type="submission" date="2019-12" db="EMBL/GenBank/DDBJ databases">
        <title>Actinomadura physcomitrii sp. nov., a novel actinomycete isolated from moss [Physcomitrium sphaericum (Ludw) Fuernr].</title>
        <authorList>
            <person name="Zhuang X."/>
        </authorList>
    </citation>
    <scope>NUCLEOTIDE SEQUENCE [LARGE SCALE GENOMIC DNA]</scope>
    <source>
        <strain evidence="1">LD22</strain>
    </source>
</reference>
<evidence type="ECO:0000313" key="1">
    <source>
        <dbReference type="EMBL" id="MWA03382.1"/>
    </source>
</evidence>
<keyword evidence="2" id="KW-1185">Reference proteome</keyword>
<dbReference type="EMBL" id="WBMS02000019">
    <property type="protein sequence ID" value="MWA03382.1"/>
    <property type="molecule type" value="Genomic_DNA"/>
</dbReference>